<evidence type="ECO:0008006" key="4">
    <source>
        <dbReference type="Google" id="ProtNLM"/>
    </source>
</evidence>
<organism evidence="2 3">
    <name type="scientific">Paracidovorax cattleyae</name>
    <dbReference type="NCBI Taxonomy" id="80868"/>
    <lineage>
        <taxon>Bacteria</taxon>
        <taxon>Pseudomonadati</taxon>
        <taxon>Pseudomonadota</taxon>
        <taxon>Betaproteobacteria</taxon>
        <taxon>Burkholderiales</taxon>
        <taxon>Comamonadaceae</taxon>
        <taxon>Paracidovorax</taxon>
    </lineage>
</organism>
<evidence type="ECO:0000313" key="2">
    <source>
        <dbReference type="EMBL" id="SDO91763.1"/>
    </source>
</evidence>
<dbReference type="AlphaFoldDB" id="A0A1H0NGH6"/>
<dbReference type="EMBL" id="FNJL01000005">
    <property type="protein sequence ID" value="SDO91763.1"/>
    <property type="molecule type" value="Genomic_DNA"/>
</dbReference>
<keyword evidence="1" id="KW-0812">Transmembrane</keyword>
<gene>
    <name evidence="2" type="ORF">SAMN04489708_10512</name>
</gene>
<dbReference type="RefSeq" id="WP_225978927.1">
    <property type="nucleotide sequence ID" value="NZ_CP028290.1"/>
</dbReference>
<keyword evidence="3" id="KW-1185">Reference proteome</keyword>
<evidence type="ECO:0000313" key="3">
    <source>
        <dbReference type="Proteomes" id="UP000199317"/>
    </source>
</evidence>
<protein>
    <recommendedName>
        <fullName evidence="4">PH domain-containing protein</fullName>
    </recommendedName>
</protein>
<keyword evidence="1" id="KW-1133">Transmembrane helix</keyword>
<dbReference type="Proteomes" id="UP000199317">
    <property type="component" value="Unassembled WGS sequence"/>
</dbReference>
<feature type="transmembrane region" description="Helical" evidence="1">
    <location>
        <begin position="58"/>
        <end position="78"/>
    </location>
</feature>
<feature type="transmembrane region" description="Helical" evidence="1">
    <location>
        <begin position="26"/>
        <end position="46"/>
    </location>
</feature>
<evidence type="ECO:0000256" key="1">
    <source>
        <dbReference type="SAM" id="Phobius"/>
    </source>
</evidence>
<name>A0A1H0NGH6_9BURK</name>
<sequence>MKDHGLLPPEAGGAAIDIESAAFPPLVRLLAVAIVGGLAAFALWSIPALRGAQWTFPALATFGLAAVLIGWVGWWMVFSRTRFSDAEGGVIVQTWLWDKRVRAADVASFKIVHWPWFQAVIAPRILLRRRGGGITWVHAADAGLLVAFGESVVRAGAVNGLSREPSSASASAPAPASMH</sequence>
<accession>A0A1H0NGH6</accession>
<proteinExistence type="predicted"/>
<keyword evidence="1" id="KW-0472">Membrane</keyword>
<reference evidence="3" key="1">
    <citation type="submission" date="2016-10" db="EMBL/GenBank/DDBJ databases">
        <authorList>
            <person name="Varghese N."/>
            <person name="Submissions S."/>
        </authorList>
    </citation>
    <scope>NUCLEOTIDE SEQUENCE [LARGE SCALE GENOMIC DNA]</scope>
    <source>
        <strain evidence="3">DSM 17101</strain>
    </source>
</reference>